<evidence type="ECO:0000256" key="1">
    <source>
        <dbReference type="SAM" id="SignalP"/>
    </source>
</evidence>
<dbReference type="InterPro" id="IPR011050">
    <property type="entry name" value="Pectin_lyase_fold/virulence"/>
</dbReference>
<name>A0A9P4J0Y0_9PEZI</name>
<comment type="caution">
    <text evidence="3">The sequence shown here is derived from an EMBL/GenBank/DDBJ whole genome shotgun (WGS) entry which is preliminary data.</text>
</comment>
<dbReference type="PANTHER" id="PTHR33928">
    <property type="entry name" value="POLYGALACTURONASE QRT3"/>
    <property type="match status" value="1"/>
</dbReference>
<evidence type="ECO:0000259" key="2">
    <source>
        <dbReference type="Pfam" id="PF12708"/>
    </source>
</evidence>
<keyword evidence="3" id="KW-0378">Hydrolase</keyword>
<feature type="domain" description="Rhamnogalacturonase A/B/Epimerase-like pectate lyase" evidence="2">
    <location>
        <begin position="444"/>
        <end position="501"/>
    </location>
</feature>
<feature type="domain" description="Rhamnogalacturonase A/B/Epimerase-like pectate lyase" evidence="2">
    <location>
        <begin position="75"/>
        <end position="301"/>
    </location>
</feature>
<keyword evidence="4" id="KW-1185">Reference proteome</keyword>
<dbReference type="OrthoDB" id="1046782at2759"/>
<dbReference type="AlphaFoldDB" id="A0A9P4J0Y0"/>
<dbReference type="Proteomes" id="UP000799439">
    <property type="component" value="Unassembled WGS sequence"/>
</dbReference>
<sequence length="814" mass="89905">MARAHPYSLWILLNLCFLASLCLGYGELDDFHEQHMQMHEERQTLTIPQQSTWWYAQIKHQGSVAYGSNSSYKIWRNVKDWGARGDGIHDDTDAINNATFDGNRCGYHTNCTQQTTTPAIVYFPPGTYLVSRPLIMLYYTQFVGDASNLPVIKGTPNFFGIALLDSDPYLAYGFSWYQNQNNFWRHVRNFILDMTAMPVHASMSGLHWQVAQGTSVQNVIINMAPASDKNDQTGIFMDNGSGGWFEDIVFNGGGTGFFAGNQQWSARNLTFNGCNTAIYQNWNWVFTYKSITINNCKIGIDMTQGHSSITTGSMVLQDSVMNNVSQTGILTTWANHSVPAGSGTLVLDNVNFINTPIAITDANSTGTVLVGNQKIGSFIQGNTYSVFDGTEVFGNKSCYEPQAIIGRTQSQSDPPPKPVSLLDANGKFYERGKTQYMGYSVLQIRSILSFGCSNDGVTDVTTCLQRYLDSILPGEIAYIDHGAYVISDTITIPNNIKIVGEIWPLFMVDGSSPKFSDINNPQVAFRVGQPGDTGAVEMQEIIFETKGPAPGAIMMEWNLGNAGGVQGANTMWDVHWRIGGTNGTLLNPDLCRKTPNRATAPNPSCYGAFLLLHITSTGSVLMANNWGWIADHQLDGDDVDQMNIYNGRGMLVESAGPVWLYGTAFEHSQLYNYNFAHAKEVYMGIIQTETAYMQANPNALASFPPVDAYSDPTFASCFQTRCFKTWGLRIFDSSYIYLYGAGMYSFFENYDAGCLVTSNCQQTMVSIEQSEAIYLFVVNTVGAETMVQVDDQPLALAVPNANLFADTVAVFEYP</sequence>
<proteinExistence type="predicted"/>
<feature type="chain" id="PRO_5040334406" evidence="1">
    <location>
        <begin position="25"/>
        <end position="814"/>
    </location>
</feature>
<dbReference type="PANTHER" id="PTHR33928:SF2">
    <property type="entry name" value="PECTATE LYASE SUPERFAMILY PROTEIN DOMAIN-CONTAINING PROTEIN-RELATED"/>
    <property type="match status" value="1"/>
</dbReference>
<accession>A0A9P4J0Y0</accession>
<dbReference type="CDD" id="cd23668">
    <property type="entry name" value="GH55_beta13glucanase-like"/>
    <property type="match status" value="1"/>
</dbReference>
<keyword evidence="1" id="KW-0732">Signal</keyword>
<dbReference type="GO" id="GO:0004650">
    <property type="term" value="F:polygalacturonase activity"/>
    <property type="evidence" value="ECO:0007669"/>
    <property type="project" value="InterPro"/>
</dbReference>
<evidence type="ECO:0000313" key="3">
    <source>
        <dbReference type="EMBL" id="KAF2151285.1"/>
    </source>
</evidence>
<dbReference type="SUPFAM" id="SSF51126">
    <property type="entry name" value="Pectin lyase-like"/>
    <property type="match status" value="2"/>
</dbReference>
<gene>
    <name evidence="3" type="ORF">K461DRAFT_170449</name>
</gene>
<dbReference type="EMBL" id="ML996088">
    <property type="protein sequence ID" value="KAF2151285.1"/>
    <property type="molecule type" value="Genomic_DNA"/>
</dbReference>
<dbReference type="Pfam" id="PF12708">
    <property type="entry name" value="Pect-lyase_RHGA_epim"/>
    <property type="match status" value="2"/>
</dbReference>
<protein>
    <submittedName>
        <fullName evidence="3">Glycoside hydrolase family 55 protein</fullName>
    </submittedName>
</protein>
<dbReference type="InterPro" id="IPR012334">
    <property type="entry name" value="Pectin_lyas_fold"/>
</dbReference>
<organism evidence="3 4">
    <name type="scientific">Myriangium duriaei CBS 260.36</name>
    <dbReference type="NCBI Taxonomy" id="1168546"/>
    <lineage>
        <taxon>Eukaryota</taxon>
        <taxon>Fungi</taxon>
        <taxon>Dikarya</taxon>
        <taxon>Ascomycota</taxon>
        <taxon>Pezizomycotina</taxon>
        <taxon>Dothideomycetes</taxon>
        <taxon>Dothideomycetidae</taxon>
        <taxon>Myriangiales</taxon>
        <taxon>Myriangiaceae</taxon>
        <taxon>Myriangium</taxon>
    </lineage>
</organism>
<reference evidence="3" key="1">
    <citation type="journal article" date="2020" name="Stud. Mycol.">
        <title>101 Dothideomycetes genomes: a test case for predicting lifestyles and emergence of pathogens.</title>
        <authorList>
            <person name="Haridas S."/>
            <person name="Albert R."/>
            <person name="Binder M."/>
            <person name="Bloem J."/>
            <person name="Labutti K."/>
            <person name="Salamov A."/>
            <person name="Andreopoulos B."/>
            <person name="Baker S."/>
            <person name="Barry K."/>
            <person name="Bills G."/>
            <person name="Bluhm B."/>
            <person name="Cannon C."/>
            <person name="Castanera R."/>
            <person name="Culley D."/>
            <person name="Daum C."/>
            <person name="Ezra D."/>
            <person name="Gonzalez J."/>
            <person name="Henrissat B."/>
            <person name="Kuo A."/>
            <person name="Liang C."/>
            <person name="Lipzen A."/>
            <person name="Lutzoni F."/>
            <person name="Magnuson J."/>
            <person name="Mondo S."/>
            <person name="Nolan M."/>
            <person name="Ohm R."/>
            <person name="Pangilinan J."/>
            <person name="Park H.-J."/>
            <person name="Ramirez L."/>
            <person name="Alfaro M."/>
            <person name="Sun H."/>
            <person name="Tritt A."/>
            <person name="Yoshinaga Y."/>
            <person name="Zwiers L.-H."/>
            <person name="Turgeon B."/>
            <person name="Goodwin S."/>
            <person name="Spatafora J."/>
            <person name="Crous P."/>
            <person name="Grigoriev I."/>
        </authorList>
    </citation>
    <scope>NUCLEOTIDE SEQUENCE</scope>
    <source>
        <strain evidence="3">CBS 260.36</strain>
    </source>
</reference>
<dbReference type="Gene3D" id="2.160.20.10">
    <property type="entry name" value="Single-stranded right-handed beta-helix, Pectin lyase-like"/>
    <property type="match status" value="2"/>
</dbReference>
<evidence type="ECO:0000313" key="4">
    <source>
        <dbReference type="Proteomes" id="UP000799439"/>
    </source>
</evidence>
<feature type="signal peptide" evidence="1">
    <location>
        <begin position="1"/>
        <end position="24"/>
    </location>
</feature>
<dbReference type="InterPro" id="IPR024535">
    <property type="entry name" value="RHGA/B-epi-like_pectate_lyase"/>
</dbReference>
<dbReference type="InterPro" id="IPR039279">
    <property type="entry name" value="QRT3-like"/>
</dbReference>